<keyword evidence="3" id="KW-1185">Reference proteome</keyword>
<evidence type="ECO:0000313" key="3">
    <source>
        <dbReference type="Proteomes" id="UP000261931"/>
    </source>
</evidence>
<gene>
    <name evidence="2" type="ORF">DY262_17810</name>
</gene>
<feature type="transmembrane region" description="Helical" evidence="1">
    <location>
        <begin position="445"/>
        <end position="468"/>
    </location>
</feature>
<name>A0A372EFQ3_9BURK</name>
<proteinExistence type="predicted"/>
<keyword evidence="1" id="KW-1133">Transmembrane helix</keyword>
<comment type="caution">
    <text evidence="2">The sequence shown here is derived from an EMBL/GenBank/DDBJ whole genome shotgun (WGS) entry which is preliminary data.</text>
</comment>
<dbReference type="AlphaFoldDB" id="A0A372EFQ3"/>
<evidence type="ECO:0008006" key="4">
    <source>
        <dbReference type="Google" id="ProtNLM"/>
    </source>
</evidence>
<dbReference type="Proteomes" id="UP000261931">
    <property type="component" value="Unassembled WGS sequence"/>
</dbReference>
<evidence type="ECO:0000256" key="1">
    <source>
        <dbReference type="SAM" id="Phobius"/>
    </source>
</evidence>
<dbReference type="EMBL" id="QVLS01000012">
    <property type="protein sequence ID" value="RFP77214.1"/>
    <property type="molecule type" value="Genomic_DNA"/>
</dbReference>
<accession>A0A372EFQ3</accession>
<sequence>MPVHTPLALPALPDAPGMAGTQSLMPWAPPPRLPGDMAAEITQNQRHRVALTVHNKSVVYGLWALTAIGQVILASVSAGAGVGGQASPAPAFLRSFFSFYDGFIVNSDHRYAHRDYQKVQGLLEQALEDWRTMARQVNGQPLDEASEQLLAATRYAVTLLAEVLSGIESTFLTIPQAKLLKAHRDLSLAAEDKWLERQRLPDTVLNAPQRAALDQEMHALLDQLHALPHQRHPPATRRDLKRLQLEVRRGERRIRRLEKTAPHDPQLTALRAEQADRQHRLDQLRPFFSRGQGIALLGDPRDMGLRQLVEMRDWEINKITVPASVASTLTGLIVSNLHLGALASQGTGIAGSLLGLLLTPISFRFAELDMEVAQRERLSTAAGIRRVFGRLAHAVALKNDIVGESAQATIGRYLVDNQITTLRGEFKAHKQTQWYTGIRALRAQCVFLVTTPVAAIVLGSVALALIIVANVATAGLVSVVGLGITAAVLAPFYASIWHRLRKAKQAKDHDKQQLRIEQHLQKVLGTDYTQWIYTLSDTEFDRRMQVARLSAPKGLRQGLERQALLKHNKFVAIEWLSRDLLGAAQQAGLKGEAVRECFAAQMLRKMGMSDDDVDYLRTCLPHCRDEQHYLSVCRSTIAAKVYKTRHFQSDRLPFHKRAASVEDTHQALLALLDDPAHAGLRQDLIGATSRDALHPWGAATTQKRLNREECLARFRAALLEKNIDPDDLERFRTERTAFHMDLSDQVTTTATTATTTITTTTTTTTRVMGHQLQWLLEVLIDPSEHVPSPRYLQPLAQAPQVQAPLMGHEVLVGAIQEVGHTKLKPWLVRELEGSSFRTPNPMGTAGQFLKRIDQRPELIDEVLIALKAWKLRELRKLPDPPTTPPGFNSMDDWLLAALRERIDHSLKLSEGIEASLADGHKHQGKRLHRHLADGYLAAKACAQRQEALMNGTATALHPVTGFQRWIPVE</sequence>
<reference evidence="2 3" key="1">
    <citation type="submission" date="2018-08" db="EMBL/GenBank/DDBJ databases">
        <title>Hydrogenophaga sp. LA-38 isolated from sludge.</title>
        <authorList>
            <person name="Im W.-T."/>
        </authorList>
    </citation>
    <scope>NUCLEOTIDE SEQUENCE [LARGE SCALE GENOMIC DNA]</scope>
    <source>
        <strain evidence="2 3">LA-38</strain>
    </source>
</reference>
<evidence type="ECO:0000313" key="2">
    <source>
        <dbReference type="EMBL" id="RFP77214.1"/>
    </source>
</evidence>
<feature type="transmembrane region" description="Helical" evidence="1">
    <location>
        <begin position="474"/>
        <end position="494"/>
    </location>
</feature>
<keyword evidence="1" id="KW-0472">Membrane</keyword>
<organism evidence="2 3">
    <name type="scientific">Hydrogenophaga borbori</name>
    <dbReference type="NCBI Taxonomy" id="2294117"/>
    <lineage>
        <taxon>Bacteria</taxon>
        <taxon>Pseudomonadati</taxon>
        <taxon>Pseudomonadota</taxon>
        <taxon>Betaproteobacteria</taxon>
        <taxon>Burkholderiales</taxon>
        <taxon>Comamonadaceae</taxon>
        <taxon>Hydrogenophaga</taxon>
    </lineage>
</organism>
<protein>
    <recommendedName>
        <fullName evidence="4">Transmembrane protein</fullName>
    </recommendedName>
</protein>
<dbReference type="RefSeq" id="WP_116960431.1">
    <property type="nucleotide sequence ID" value="NZ_QVLS01000012.1"/>
</dbReference>
<keyword evidence="1" id="KW-0812">Transmembrane</keyword>